<dbReference type="GO" id="GO:0005886">
    <property type="term" value="C:plasma membrane"/>
    <property type="evidence" value="ECO:0007669"/>
    <property type="project" value="TreeGrafter"/>
</dbReference>
<keyword evidence="1" id="KW-0812">Transmembrane</keyword>
<dbReference type="Gene3D" id="1.10.287.70">
    <property type="match status" value="1"/>
</dbReference>
<dbReference type="EMBL" id="LDAU01000220">
    <property type="protein sequence ID" value="KRW99170.1"/>
    <property type="molecule type" value="Genomic_DNA"/>
</dbReference>
<dbReference type="PANTHER" id="PTHR10217">
    <property type="entry name" value="VOLTAGE AND LIGAND GATED POTASSIUM CHANNEL"/>
    <property type="match status" value="1"/>
</dbReference>
<organism evidence="3 4">
    <name type="scientific">Pseudocohnilembus persalinus</name>
    <name type="common">Ciliate</name>
    <dbReference type="NCBI Taxonomy" id="266149"/>
    <lineage>
        <taxon>Eukaryota</taxon>
        <taxon>Sar</taxon>
        <taxon>Alveolata</taxon>
        <taxon>Ciliophora</taxon>
        <taxon>Intramacronucleata</taxon>
        <taxon>Oligohymenophorea</taxon>
        <taxon>Scuticociliatia</taxon>
        <taxon>Philasterida</taxon>
        <taxon>Pseudocohnilembidae</taxon>
        <taxon>Pseudocohnilembus</taxon>
    </lineage>
</organism>
<gene>
    <name evidence="3" type="ORF">PPERSA_07413</name>
</gene>
<dbReference type="OrthoDB" id="444079at2759"/>
<dbReference type="Pfam" id="PF07885">
    <property type="entry name" value="Ion_trans_2"/>
    <property type="match status" value="1"/>
</dbReference>
<dbReference type="GO" id="GO:0005249">
    <property type="term" value="F:voltage-gated potassium channel activity"/>
    <property type="evidence" value="ECO:0007669"/>
    <property type="project" value="InterPro"/>
</dbReference>
<feature type="transmembrane region" description="Helical" evidence="1">
    <location>
        <begin position="20"/>
        <end position="40"/>
    </location>
</feature>
<dbReference type="PRINTS" id="PR01463">
    <property type="entry name" value="EAGCHANLFMLY"/>
</dbReference>
<proteinExistence type="predicted"/>
<feature type="transmembrane region" description="Helical" evidence="1">
    <location>
        <begin position="52"/>
        <end position="69"/>
    </location>
</feature>
<evidence type="ECO:0000256" key="1">
    <source>
        <dbReference type="SAM" id="Phobius"/>
    </source>
</evidence>
<accession>A0A0V0QAF2</accession>
<dbReference type="AlphaFoldDB" id="A0A0V0QAF2"/>
<keyword evidence="4" id="KW-1185">Reference proteome</keyword>
<evidence type="ECO:0000313" key="3">
    <source>
        <dbReference type="EMBL" id="KRW99170.1"/>
    </source>
</evidence>
<evidence type="ECO:0000259" key="2">
    <source>
        <dbReference type="Pfam" id="PF07885"/>
    </source>
</evidence>
<dbReference type="PANTHER" id="PTHR10217:SF435">
    <property type="entry name" value="POTASSIUM VOLTAGE-GATED CHANNEL PROTEIN EAG"/>
    <property type="match status" value="1"/>
</dbReference>
<dbReference type="Proteomes" id="UP000054937">
    <property type="component" value="Unassembled WGS sequence"/>
</dbReference>
<dbReference type="GO" id="GO:0042391">
    <property type="term" value="P:regulation of membrane potential"/>
    <property type="evidence" value="ECO:0007669"/>
    <property type="project" value="TreeGrafter"/>
</dbReference>
<dbReference type="SUPFAM" id="SSF81324">
    <property type="entry name" value="Voltage-gated potassium channels"/>
    <property type="match status" value="1"/>
</dbReference>
<dbReference type="InParanoid" id="A0A0V0QAF2"/>
<comment type="caution">
    <text evidence="3">The sequence shown here is derived from an EMBL/GenBank/DDBJ whole genome shotgun (WGS) entry which is preliminary data.</text>
</comment>
<reference evidence="3 4" key="1">
    <citation type="journal article" date="2015" name="Sci. Rep.">
        <title>Genome of the facultative scuticociliatosis pathogen Pseudocohnilembus persalinus provides insight into its virulence through horizontal gene transfer.</title>
        <authorList>
            <person name="Xiong J."/>
            <person name="Wang G."/>
            <person name="Cheng J."/>
            <person name="Tian M."/>
            <person name="Pan X."/>
            <person name="Warren A."/>
            <person name="Jiang C."/>
            <person name="Yuan D."/>
            <person name="Miao W."/>
        </authorList>
    </citation>
    <scope>NUCLEOTIDE SEQUENCE [LARGE SCALE GENOMIC DNA]</scope>
    <source>
        <strain evidence="3">36N120E</strain>
    </source>
</reference>
<evidence type="ECO:0000313" key="4">
    <source>
        <dbReference type="Proteomes" id="UP000054937"/>
    </source>
</evidence>
<dbReference type="InterPro" id="IPR003938">
    <property type="entry name" value="K_chnl_volt-dep_EAG/ELK/ERG"/>
</dbReference>
<dbReference type="InterPro" id="IPR050818">
    <property type="entry name" value="KCNH_animal-type"/>
</dbReference>
<dbReference type="InterPro" id="IPR013099">
    <property type="entry name" value="K_chnl_dom"/>
</dbReference>
<sequence>MDEPNTITWITFYNFQNDSIFTKYFTSLYIAFTTMTTIGYGDFTPKNELERIINIIVMLVACGTYAYVFNQIGTLLNNIQERSKEHREVLLLINSYMKNQNVPDILQKKARGNGS</sequence>
<feature type="domain" description="Potassium channel" evidence="2">
    <location>
        <begin position="12"/>
        <end position="76"/>
    </location>
</feature>
<keyword evidence="1" id="KW-0472">Membrane</keyword>
<name>A0A0V0QAF2_PSEPJ</name>
<protein>
    <recommendedName>
        <fullName evidence="2">Potassium channel domain-containing protein</fullName>
    </recommendedName>
</protein>
<keyword evidence="1" id="KW-1133">Transmembrane helix</keyword>